<evidence type="ECO:0000313" key="2">
    <source>
        <dbReference type="EMBL" id="KXJ89376.1"/>
    </source>
</evidence>
<dbReference type="Proteomes" id="UP000070501">
    <property type="component" value="Unassembled WGS sequence"/>
</dbReference>
<keyword evidence="3" id="KW-1185">Reference proteome</keyword>
<evidence type="ECO:0000256" key="1">
    <source>
        <dbReference type="SAM" id="MobiDB-lite"/>
    </source>
</evidence>
<dbReference type="EMBL" id="KQ964255">
    <property type="protein sequence ID" value="KXJ89376.1"/>
    <property type="molecule type" value="Genomic_DNA"/>
</dbReference>
<reference evidence="3" key="1">
    <citation type="submission" date="2016-02" db="EMBL/GenBank/DDBJ databases">
        <title>Draft genome sequence of Microdochium bolleyi, a fungal endophyte of beachgrass.</title>
        <authorList>
            <consortium name="DOE Joint Genome Institute"/>
            <person name="David A.S."/>
            <person name="May G."/>
            <person name="Haridas S."/>
            <person name="Lim J."/>
            <person name="Wang M."/>
            <person name="Labutti K."/>
            <person name="Lipzen A."/>
            <person name="Barry K."/>
            <person name="Grigoriev I.V."/>
        </authorList>
    </citation>
    <scope>NUCLEOTIDE SEQUENCE [LARGE SCALE GENOMIC DNA]</scope>
    <source>
        <strain evidence="3">J235TASD1</strain>
    </source>
</reference>
<dbReference type="AlphaFoldDB" id="A0A136IXB2"/>
<protein>
    <submittedName>
        <fullName evidence="2">Uncharacterized protein</fullName>
    </submittedName>
</protein>
<gene>
    <name evidence="2" type="ORF">Micbo1qcDRAFT_12131</name>
</gene>
<evidence type="ECO:0000313" key="3">
    <source>
        <dbReference type="Proteomes" id="UP000070501"/>
    </source>
</evidence>
<name>A0A136IXB2_9PEZI</name>
<feature type="region of interest" description="Disordered" evidence="1">
    <location>
        <begin position="48"/>
        <end position="70"/>
    </location>
</feature>
<organism evidence="2 3">
    <name type="scientific">Microdochium bolleyi</name>
    <dbReference type="NCBI Taxonomy" id="196109"/>
    <lineage>
        <taxon>Eukaryota</taxon>
        <taxon>Fungi</taxon>
        <taxon>Dikarya</taxon>
        <taxon>Ascomycota</taxon>
        <taxon>Pezizomycotina</taxon>
        <taxon>Sordariomycetes</taxon>
        <taxon>Xylariomycetidae</taxon>
        <taxon>Xylariales</taxon>
        <taxon>Microdochiaceae</taxon>
        <taxon>Microdochium</taxon>
    </lineage>
</organism>
<dbReference type="InParanoid" id="A0A136IXB2"/>
<accession>A0A136IXB2</accession>
<sequence>MPGTVIQPLLHGVSASLGSASALHVSDTLLPLVVSRCPQLHHAASAYALHRPRTSQRSNASSVGSLGNVS</sequence>
<proteinExistence type="predicted"/>
<feature type="compositionally biased region" description="Polar residues" evidence="1">
    <location>
        <begin position="55"/>
        <end position="70"/>
    </location>
</feature>